<gene>
    <name evidence="2" type="ORF">H8E80_10220</name>
</gene>
<dbReference type="NCBIfam" id="TIGR04256">
    <property type="entry name" value="GxxExxY"/>
    <property type="match status" value="1"/>
</dbReference>
<feature type="transmembrane region" description="Helical" evidence="1">
    <location>
        <begin position="6"/>
        <end position="30"/>
    </location>
</feature>
<feature type="non-terminal residue" evidence="2">
    <location>
        <position position="50"/>
    </location>
</feature>
<keyword evidence="1" id="KW-0812">Transmembrane</keyword>
<dbReference type="AlphaFoldDB" id="A0A8J6N6J6"/>
<name>A0A8J6N6J6_9BACT</name>
<sequence>MEKEDITHKIIGCAYTVFNALGFGFLESVYRKAMALELRKQNMAVKEEQP</sequence>
<keyword evidence="1" id="KW-0472">Membrane</keyword>
<evidence type="ECO:0000256" key="1">
    <source>
        <dbReference type="SAM" id="Phobius"/>
    </source>
</evidence>
<evidence type="ECO:0000313" key="3">
    <source>
        <dbReference type="Proteomes" id="UP000603545"/>
    </source>
</evidence>
<dbReference type="EMBL" id="JACNLL010000106">
    <property type="protein sequence ID" value="MBC8200393.1"/>
    <property type="molecule type" value="Genomic_DNA"/>
</dbReference>
<proteinExistence type="predicted"/>
<keyword evidence="1" id="KW-1133">Transmembrane helix</keyword>
<dbReference type="Pfam" id="PF13366">
    <property type="entry name" value="PDDEXK_3"/>
    <property type="match status" value="1"/>
</dbReference>
<accession>A0A8J6N6J6</accession>
<protein>
    <submittedName>
        <fullName evidence="2">GxxExxY protein</fullName>
    </submittedName>
</protein>
<evidence type="ECO:0000313" key="2">
    <source>
        <dbReference type="EMBL" id="MBC8200393.1"/>
    </source>
</evidence>
<reference evidence="2 3" key="1">
    <citation type="submission" date="2020-08" db="EMBL/GenBank/DDBJ databases">
        <title>Bridging the membrane lipid divide: bacteria of the FCB group superphylum have the potential to synthesize archaeal ether lipids.</title>
        <authorList>
            <person name="Villanueva L."/>
            <person name="Von Meijenfeldt F.A.B."/>
            <person name="Westbye A.B."/>
            <person name="Yadav S."/>
            <person name="Hopmans E.C."/>
            <person name="Dutilh B.E."/>
            <person name="Sinninghe Damste J.S."/>
        </authorList>
    </citation>
    <scope>NUCLEOTIDE SEQUENCE [LARGE SCALE GENOMIC DNA]</scope>
    <source>
        <strain evidence="2">NIOZ-UU82</strain>
    </source>
</reference>
<dbReference type="Proteomes" id="UP000603545">
    <property type="component" value="Unassembled WGS sequence"/>
</dbReference>
<comment type="caution">
    <text evidence="2">The sequence shown here is derived from an EMBL/GenBank/DDBJ whole genome shotgun (WGS) entry which is preliminary data.</text>
</comment>
<dbReference type="InterPro" id="IPR026350">
    <property type="entry name" value="GxxExxY"/>
</dbReference>
<organism evidence="2 3">
    <name type="scientific">Candidatus Desulfaltia bathyphila</name>
    <dbReference type="NCBI Taxonomy" id="2841697"/>
    <lineage>
        <taxon>Bacteria</taxon>
        <taxon>Pseudomonadati</taxon>
        <taxon>Thermodesulfobacteriota</taxon>
        <taxon>Desulfobacteria</taxon>
        <taxon>Desulfobacterales</taxon>
        <taxon>Desulfobacterales incertae sedis</taxon>
        <taxon>Candidatus Desulfaltia</taxon>
    </lineage>
</organism>